<feature type="region of interest" description="Disordered" evidence="1">
    <location>
        <begin position="361"/>
        <end position="389"/>
    </location>
</feature>
<dbReference type="EMBL" id="OV651832">
    <property type="protein sequence ID" value="CAH1107340.1"/>
    <property type="molecule type" value="Genomic_DNA"/>
</dbReference>
<dbReference type="Proteomes" id="UP001153636">
    <property type="component" value="Chromosome 20"/>
</dbReference>
<reference evidence="3" key="1">
    <citation type="submission" date="2022-01" db="EMBL/GenBank/DDBJ databases">
        <authorList>
            <person name="King R."/>
        </authorList>
    </citation>
    <scope>NUCLEOTIDE SEQUENCE</scope>
</reference>
<name>A0A9P0CW77_9CUCU</name>
<dbReference type="InterPro" id="IPR036034">
    <property type="entry name" value="PDZ_sf"/>
</dbReference>
<evidence type="ECO:0000259" key="2">
    <source>
        <dbReference type="SMART" id="SM00228"/>
    </source>
</evidence>
<feature type="region of interest" description="Disordered" evidence="1">
    <location>
        <begin position="453"/>
        <end position="475"/>
    </location>
</feature>
<feature type="domain" description="PDZ" evidence="2">
    <location>
        <begin position="109"/>
        <end position="187"/>
    </location>
</feature>
<dbReference type="PANTHER" id="PTHR46900:SF2">
    <property type="entry name" value="TYROSINE-PROTEIN PHOSPHATASE NON-RECEPTOR TYPE 13"/>
    <property type="match status" value="1"/>
</dbReference>
<dbReference type="InterPro" id="IPR052074">
    <property type="entry name" value="NonRcpt_TyrProt_Phosphatase"/>
</dbReference>
<dbReference type="CDD" id="cd00136">
    <property type="entry name" value="PDZ_canonical"/>
    <property type="match status" value="1"/>
</dbReference>
<dbReference type="FunFam" id="2.30.42.10:FF:000390">
    <property type="match status" value="1"/>
</dbReference>
<evidence type="ECO:0000313" key="3">
    <source>
        <dbReference type="EMBL" id="CAH1107340.1"/>
    </source>
</evidence>
<feature type="region of interest" description="Disordered" evidence="1">
    <location>
        <begin position="520"/>
        <end position="545"/>
    </location>
</feature>
<evidence type="ECO:0000313" key="4">
    <source>
        <dbReference type="Proteomes" id="UP001153636"/>
    </source>
</evidence>
<keyword evidence="4" id="KW-1185">Reference proteome</keyword>
<feature type="compositionally biased region" description="Polar residues" evidence="1">
    <location>
        <begin position="317"/>
        <end position="335"/>
    </location>
</feature>
<feature type="compositionally biased region" description="Low complexity" evidence="1">
    <location>
        <begin position="365"/>
        <end position="384"/>
    </location>
</feature>
<gene>
    <name evidence="3" type="ORF">PSYICH_LOCUS7984</name>
</gene>
<protein>
    <recommendedName>
        <fullName evidence="2">PDZ domain-containing protein</fullName>
    </recommendedName>
</protein>
<dbReference type="OrthoDB" id="165498at2759"/>
<dbReference type="SMART" id="SM00228">
    <property type="entry name" value="PDZ"/>
    <property type="match status" value="3"/>
</dbReference>
<dbReference type="PANTHER" id="PTHR46900">
    <property type="entry name" value="TYROSINE-PROTEIN PHOSPHATASE NON-RECEPTOR TYPE 13"/>
    <property type="match status" value="1"/>
</dbReference>
<feature type="domain" description="PDZ" evidence="2">
    <location>
        <begin position="241"/>
        <end position="314"/>
    </location>
</feature>
<accession>A0A9P0CW77</accession>
<feature type="compositionally biased region" description="Basic and acidic residues" evidence="1">
    <location>
        <begin position="18"/>
        <end position="33"/>
    </location>
</feature>
<dbReference type="Pfam" id="PF00595">
    <property type="entry name" value="PDZ"/>
    <property type="match status" value="3"/>
</dbReference>
<evidence type="ECO:0000256" key="1">
    <source>
        <dbReference type="SAM" id="MobiDB-lite"/>
    </source>
</evidence>
<dbReference type="SUPFAM" id="SSF50156">
    <property type="entry name" value="PDZ domain-like"/>
    <property type="match status" value="3"/>
</dbReference>
<dbReference type="AlphaFoldDB" id="A0A9P0CW77"/>
<organism evidence="3 4">
    <name type="scientific">Psylliodes chrysocephalus</name>
    <dbReference type="NCBI Taxonomy" id="3402493"/>
    <lineage>
        <taxon>Eukaryota</taxon>
        <taxon>Metazoa</taxon>
        <taxon>Ecdysozoa</taxon>
        <taxon>Arthropoda</taxon>
        <taxon>Hexapoda</taxon>
        <taxon>Insecta</taxon>
        <taxon>Pterygota</taxon>
        <taxon>Neoptera</taxon>
        <taxon>Endopterygota</taxon>
        <taxon>Coleoptera</taxon>
        <taxon>Polyphaga</taxon>
        <taxon>Cucujiformia</taxon>
        <taxon>Chrysomeloidea</taxon>
        <taxon>Chrysomelidae</taxon>
        <taxon>Galerucinae</taxon>
        <taxon>Alticini</taxon>
        <taxon>Psylliodes</taxon>
    </lineage>
</organism>
<feature type="region of interest" description="Disordered" evidence="1">
    <location>
        <begin position="1"/>
        <end position="34"/>
    </location>
</feature>
<proteinExistence type="predicted"/>
<feature type="compositionally biased region" description="Polar residues" evidence="1">
    <location>
        <begin position="531"/>
        <end position="540"/>
    </location>
</feature>
<feature type="region of interest" description="Disordered" evidence="1">
    <location>
        <begin position="317"/>
        <end position="337"/>
    </location>
</feature>
<sequence length="700" mass="78141">MRRYPWKSSFPENPGIRHWKEGKKEKTLERDRIPPLGDSAPLHWKFSDTQIICDQGYGSERSPEEEYPPPLTSLDQEALQCHHHLEPHACYPFITPESTFLVKLTKGSRGLGLSVTGGIDSNGSWPGLIRIKRLFPHQPASSCGLLNVGDLLLEANGITLTGLTNYEALEVLRTASNHVDLKVCRPPPDVLNCVSPISEVPPPPPRREPPNNLNLPSNAYTTPEDEYYHGEFEITLKKIQGSLGFTLRKEDDSALGHYVRALVREPALSDGRIRAGDKIIAVNDVEICPMSHEQAVQFLRQCPEIVKLRLYRDSAQTPVATLSPSETTPRTSFSRKANLRQEAVDMLNDLAGRKLVGMNPEVYNRSLSPTSSSPRRLRRQPGSSDALQGDCMSQGEYLSQGDLLPPTEYLIQGDQPSQSGEYADYQEQFHEGIIQKFPRPFDEDAFNSLFSMESEDGDKPNRPSSLELYNPNQTPVASRKPRFNFSLAHNAYELNNLDAEVLDAPNLKYNLCNEDVKTSDSEVQEPVSMPHISTNSSSNFSHKHPAYQSAHPQIHADHEQLQHVNSTGKSDGNTLRKTKKSVPVENEIVKPNPIVQRVPIKEEYEVLAIELNRGWNSRLGFSLQGAAGVTYVSAVHADSVAARDGRLKPGDRLIKVNDESIEHMTTSEIIDLLRIVRGPVCIVISRVKRNEDCPKSNAEN</sequence>
<dbReference type="Gene3D" id="2.30.42.10">
    <property type="match status" value="3"/>
</dbReference>
<dbReference type="InterPro" id="IPR001478">
    <property type="entry name" value="PDZ"/>
</dbReference>
<feature type="domain" description="PDZ" evidence="2">
    <location>
        <begin position="617"/>
        <end position="688"/>
    </location>
</feature>